<dbReference type="Proteomes" id="UP000823775">
    <property type="component" value="Unassembled WGS sequence"/>
</dbReference>
<protein>
    <submittedName>
        <fullName evidence="1">Uncharacterized protein</fullName>
    </submittedName>
</protein>
<gene>
    <name evidence="1" type="ORF">HAX54_013171</name>
</gene>
<organism evidence="1 2">
    <name type="scientific">Datura stramonium</name>
    <name type="common">Jimsonweed</name>
    <name type="synonym">Common thornapple</name>
    <dbReference type="NCBI Taxonomy" id="4076"/>
    <lineage>
        <taxon>Eukaryota</taxon>
        <taxon>Viridiplantae</taxon>
        <taxon>Streptophyta</taxon>
        <taxon>Embryophyta</taxon>
        <taxon>Tracheophyta</taxon>
        <taxon>Spermatophyta</taxon>
        <taxon>Magnoliopsida</taxon>
        <taxon>eudicotyledons</taxon>
        <taxon>Gunneridae</taxon>
        <taxon>Pentapetalae</taxon>
        <taxon>asterids</taxon>
        <taxon>lamiids</taxon>
        <taxon>Solanales</taxon>
        <taxon>Solanaceae</taxon>
        <taxon>Solanoideae</taxon>
        <taxon>Datureae</taxon>
        <taxon>Datura</taxon>
    </lineage>
</organism>
<name>A0ABS8TNP7_DATST</name>
<evidence type="ECO:0000313" key="2">
    <source>
        <dbReference type="Proteomes" id="UP000823775"/>
    </source>
</evidence>
<comment type="caution">
    <text evidence="1">The sequence shown here is derived from an EMBL/GenBank/DDBJ whole genome shotgun (WGS) entry which is preliminary data.</text>
</comment>
<evidence type="ECO:0000313" key="1">
    <source>
        <dbReference type="EMBL" id="MCD7472164.1"/>
    </source>
</evidence>
<proteinExistence type="predicted"/>
<sequence length="123" mass="14062">MRYCSLIWIFVEKIDIVTITVRPLLNRGMISIKHSMGINRTIRDKKGVKHKHFTSSLWYFFGDYLTAEAYNSEVEADEPNVNHRDAEKLIFCCTGTLTAMKDGQATSRVKIVCVMSLLSSELN</sequence>
<reference evidence="1 2" key="1">
    <citation type="journal article" date="2021" name="BMC Genomics">
        <title>Datura genome reveals duplications of psychoactive alkaloid biosynthetic genes and high mutation rate following tissue culture.</title>
        <authorList>
            <person name="Rajewski A."/>
            <person name="Carter-House D."/>
            <person name="Stajich J."/>
            <person name="Litt A."/>
        </authorList>
    </citation>
    <scope>NUCLEOTIDE SEQUENCE [LARGE SCALE GENOMIC DNA]</scope>
    <source>
        <strain evidence="1">AR-01</strain>
    </source>
</reference>
<accession>A0ABS8TNP7</accession>
<dbReference type="EMBL" id="JACEIK010001788">
    <property type="protein sequence ID" value="MCD7472164.1"/>
    <property type="molecule type" value="Genomic_DNA"/>
</dbReference>
<keyword evidence="2" id="KW-1185">Reference proteome</keyword>